<dbReference type="AlphaFoldDB" id="A0A6H0SMM0"/>
<protein>
    <submittedName>
        <fullName evidence="1">Uncharacterized protein</fullName>
    </submittedName>
</protein>
<reference evidence="1 2" key="1">
    <citation type="submission" date="2018-09" db="EMBL/GenBank/DDBJ databases">
        <title>Glutamicibacter mishrai S5-52T (LMG 29155T = KCTC 39846T).</title>
        <authorList>
            <person name="Das S.K."/>
        </authorList>
    </citation>
    <scope>NUCLEOTIDE SEQUENCE [LARGE SCALE GENOMIC DNA]</scope>
    <source>
        <strain evidence="1 2">S5-52</strain>
    </source>
</reference>
<evidence type="ECO:0000313" key="2">
    <source>
        <dbReference type="Proteomes" id="UP000502331"/>
    </source>
</evidence>
<sequence length="86" mass="9191">MRLLASNEGAKYFVVASKDQQTACLYKFKEDSAQHSAGGCGAAGGSGIIVEVKTPSSKMMLVREDADTAELEESGWTRIHENIVVA</sequence>
<evidence type="ECO:0000313" key="1">
    <source>
        <dbReference type="EMBL" id="QIV87831.1"/>
    </source>
</evidence>
<dbReference type="EMBL" id="CP032549">
    <property type="protein sequence ID" value="QIV87831.1"/>
    <property type="molecule type" value="Genomic_DNA"/>
</dbReference>
<keyword evidence="2" id="KW-1185">Reference proteome</keyword>
<name>A0A6H0SMM0_9MICC</name>
<dbReference type="RefSeq" id="WP_172512392.1">
    <property type="nucleotide sequence ID" value="NZ_CP032549.1"/>
</dbReference>
<proteinExistence type="predicted"/>
<organism evidence="1 2">
    <name type="scientific">Glutamicibacter mishrai</name>
    <dbReference type="NCBI Taxonomy" id="1775880"/>
    <lineage>
        <taxon>Bacteria</taxon>
        <taxon>Bacillati</taxon>
        <taxon>Actinomycetota</taxon>
        <taxon>Actinomycetes</taxon>
        <taxon>Micrococcales</taxon>
        <taxon>Micrococcaceae</taxon>
        <taxon>Glutamicibacter</taxon>
    </lineage>
</organism>
<accession>A0A6H0SMM0</accession>
<gene>
    <name evidence="1" type="ORF">D3791_12370</name>
</gene>
<dbReference type="Proteomes" id="UP000502331">
    <property type="component" value="Chromosome"/>
</dbReference>